<dbReference type="InterPro" id="IPR013108">
    <property type="entry name" value="Amidohydro_3"/>
</dbReference>
<dbReference type="InterPro" id="IPR011059">
    <property type="entry name" value="Metal-dep_hydrolase_composite"/>
</dbReference>
<dbReference type="SUPFAM" id="SSF51556">
    <property type="entry name" value="Metallo-dependent hydrolases"/>
    <property type="match status" value="1"/>
</dbReference>
<dbReference type="Pfam" id="PF07969">
    <property type="entry name" value="Amidohydro_3"/>
    <property type="match status" value="2"/>
</dbReference>
<evidence type="ECO:0000259" key="1">
    <source>
        <dbReference type="Pfam" id="PF07969"/>
    </source>
</evidence>
<dbReference type="eggNOG" id="COG3653">
    <property type="taxonomic scope" value="Bacteria"/>
</dbReference>
<dbReference type="AlphaFoldDB" id="S9P065"/>
<gene>
    <name evidence="2" type="ORF">D187_009238</name>
</gene>
<dbReference type="Proteomes" id="UP000011682">
    <property type="component" value="Unassembled WGS sequence"/>
</dbReference>
<dbReference type="PANTHER" id="PTHR11647">
    <property type="entry name" value="HYDRANTOINASE/DIHYDROPYRIMIDINASE FAMILY MEMBER"/>
    <property type="match status" value="1"/>
</dbReference>
<dbReference type="GO" id="GO:0005829">
    <property type="term" value="C:cytosol"/>
    <property type="evidence" value="ECO:0007669"/>
    <property type="project" value="TreeGrafter"/>
</dbReference>
<feature type="domain" description="Amidohydrolase 3" evidence="1">
    <location>
        <begin position="50"/>
        <end position="201"/>
    </location>
</feature>
<dbReference type="Gene3D" id="3.30.1490.130">
    <property type="entry name" value="D-aminoacylase. Domain 3"/>
    <property type="match status" value="1"/>
</dbReference>
<protein>
    <submittedName>
        <fullName evidence="2">D-aminoacylase</fullName>
    </submittedName>
</protein>
<dbReference type="GO" id="GO:0016811">
    <property type="term" value="F:hydrolase activity, acting on carbon-nitrogen (but not peptide) bonds, in linear amides"/>
    <property type="evidence" value="ECO:0007669"/>
    <property type="project" value="InterPro"/>
</dbReference>
<dbReference type="InterPro" id="IPR023100">
    <property type="entry name" value="D-aminoacylase_insert_dom_sf"/>
</dbReference>
<dbReference type="Gene3D" id="2.30.40.10">
    <property type="entry name" value="Urease, subunit C, domain 1"/>
    <property type="match status" value="1"/>
</dbReference>
<evidence type="ECO:0000313" key="3">
    <source>
        <dbReference type="Proteomes" id="UP000011682"/>
    </source>
</evidence>
<dbReference type="SUPFAM" id="SSF51338">
    <property type="entry name" value="Composite domain of metallo-dependent hydrolases"/>
    <property type="match status" value="1"/>
</dbReference>
<accession>S9P065</accession>
<dbReference type="Gene3D" id="3.20.20.140">
    <property type="entry name" value="Metal-dependent hydrolases"/>
    <property type="match status" value="2"/>
</dbReference>
<dbReference type="RefSeq" id="WP_002627221.1">
    <property type="nucleotide sequence ID" value="NZ_ANAH02000071.1"/>
</dbReference>
<dbReference type="EMBL" id="ANAH02000071">
    <property type="protein sequence ID" value="EPX55627.1"/>
    <property type="molecule type" value="Genomic_DNA"/>
</dbReference>
<dbReference type="InterPro" id="IPR050378">
    <property type="entry name" value="Metallo-dep_Hydrolases_sf"/>
</dbReference>
<name>S9P065_CYSF2</name>
<evidence type="ECO:0000313" key="2">
    <source>
        <dbReference type="EMBL" id="EPX55627.1"/>
    </source>
</evidence>
<keyword evidence="3" id="KW-1185">Reference proteome</keyword>
<proteinExistence type="predicted"/>
<comment type="caution">
    <text evidence="2">The sequence shown here is derived from an EMBL/GenBank/DDBJ whole genome shotgun (WGS) entry which is preliminary data.</text>
</comment>
<dbReference type="PANTHER" id="PTHR11647:SF1">
    <property type="entry name" value="COLLAPSIN RESPONSE MEDIATOR PROTEIN"/>
    <property type="match status" value="1"/>
</dbReference>
<reference evidence="2" key="1">
    <citation type="submission" date="2013-05" db="EMBL/GenBank/DDBJ databases">
        <title>Genome assembly of Cystobacter fuscus DSM 2262.</title>
        <authorList>
            <person name="Sharma G."/>
            <person name="Khatri I."/>
            <person name="Kaur C."/>
            <person name="Mayilraj S."/>
            <person name="Subramanian S."/>
        </authorList>
    </citation>
    <scope>NUCLEOTIDE SEQUENCE [LARGE SCALE GENOMIC DNA]</scope>
    <source>
        <strain evidence="2">DSM 2262</strain>
    </source>
</reference>
<dbReference type="InterPro" id="IPR032466">
    <property type="entry name" value="Metal_Hydrolase"/>
</dbReference>
<dbReference type="OrthoDB" id="9766983at2"/>
<feature type="domain" description="Amidohydrolase 3" evidence="1">
    <location>
        <begin position="426"/>
        <end position="559"/>
    </location>
</feature>
<sequence length="607" mass="67582">MSASPYELVIANGLFFDGRGSPPQVRHLGILDGRVAALSEAPLPHGPGTRVVDATGRWVMPGFIDLHTHYDAEVELAPSLSESVRHGVTSVMVGSCSLSLAVGTPEDLADQFCRVEAIPYDAVRALLEREKDWDSLGGYLSHLDGLPLGPNVGSFVGHSAIRAYVMGLERSLDERVKPSAQELRRMEALLHEGLDAGYAGLSIMTLRWDKMGGNRDIRSRPLPSTFASWSEYRRFTRILRERRRVFQGVPDITTKVNVLLFLWESMGLFRQPLKTTVISMMDTRANRGIHWQVGLLSRFFNRMLRADFRWQALPEIFDLWSDGIDLVVFEEFGAGAAALHLQEAAERRRLLEDPAYRAHFKRQWKSRLLPKVFHRDFNQSEVLKAPDPSLVGRSFADIARERGQDVVDTFLDLVARHGPELRWYTVMGNDRPRALESIVSHPDVLIGFSDAGAHLRNMAHYNFPLRMLRLVREADKRGEPVMPVERAVHRLTGEIADWLGLDAGTLAPGRRADVVVLDPERLGAELDTPRESPVEGFDGFVRLVNQNGGAVETVLINGRLAVHGGAPVPELGRERGFGRVLRVGSGPVQTLVEESRPSGTPPTRVPA</sequence>
<organism evidence="2 3">
    <name type="scientific">Cystobacter fuscus (strain ATCC 25194 / DSM 2262 / NBRC 100088 / M29)</name>
    <dbReference type="NCBI Taxonomy" id="1242864"/>
    <lineage>
        <taxon>Bacteria</taxon>
        <taxon>Pseudomonadati</taxon>
        <taxon>Myxococcota</taxon>
        <taxon>Myxococcia</taxon>
        <taxon>Myxococcales</taxon>
        <taxon>Cystobacterineae</taxon>
        <taxon>Archangiaceae</taxon>
        <taxon>Cystobacter</taxon>
    </lineage>
</organism>
<dbReference type="GO" id="GO:0016812">
    <property type="term" value="F:hydrolase activity, acting on carbon-nitrogen (but not peptide) bonds, in cyclic amides"/>
    <property type="evidence" value="ECO:0007669"/>
    <property type="project" value="TreeGrafter"/>
</dbReference>